<comment type="caution">
    <text evidence="2">The sequence shown here is derived from an EMBL/GenBank/DDBJ whole genome shotgun (WGS) entry which is preliminary data.</text>
</comment>
<sequence length="275" mass="29631">MGMDHRIHERTSKRYSSTGSVGARYALCPCTPRPCLCLRTCTRIAPRIHTTTRQEDAWRGHAAARAYISPQLRTGSRLLFRTPHPAPALTPRIRTHAFAPPGRSFISAPYVCSASRTAMDLTRAHTSHPHDHNARALASRPPPWAHLLLIHLHPHRARHAPAPFHSPPHTTSFSPVRAFRLTPSVSGTRHEQARAGKGGPQVGECDVVGRVPGAEPSRVWMQGGDGRGAPPGVNLHGMGDSSKENASNPNPEAYVAARDVVDASACTSESGGSSI</sequence>
<feature type="region of interest" description="Disordered" evidence="1">
    <location>
        <begin position="215"/>
        <end position="253"/>
    </location>
</feature>
<gene>
    <name evidence="2" type="ORF">C8F04DRAFT_1397921</name>
</gene>
<evidence type="ECO:0000313" key="3">
    <source>
        <dbReference type="Proteomes" id="UP001218188"/>
    </source>
</evidence>
<dbReference type="EMBL" id="JARJCM010000092">
    <property type="protein sequence ID" value="KAJ7030252.1"/>
    <property type="molecule type" value="Genomic_DNA"/>
</dbReference>
<dbReference type="Proteomes" id="UP001218188">
    <property type="component" value="Unassembled WGS sequence"/>
</dbReference>
<organism evidence="2 3">
    <name type="scientific">Mycena alexandri</name>
    <dbReference type="NCBI Taxonomy" id="1745969"/>
    <lineage>
        <taxon>Eukaryota</taxon>
        <taxon>Fungi</taxon>
        <taxon>Dikarya</taxon>
        <taxon>Basidiomycota</taxon>
        <taxon>Agaricomycotina</taxon>
        <taxon>Agaricomycetes</taxon>
        <taxon>Agaricomycetidae</taxon>
        <taxon>Agaricales</taxon>
        <taxon>Marasmiineae</taxon>
        <taxon>Mycenaceae</taxon>
        <taxon>Mycena</taxon>
    </lineage>
</organism>
<dbReference type="AlphaFoldDB" id="A0AAD6SR04"/>
<name>A0AAD6SR04_9AGAR</name>
<proteinExistence type="predicted"/>
<evidence type="ECO:0000256" key="1">
    <source>
        <dbReference type="SAM" id="MobiDB-lite"/>
    </source>
</evidence>
<keyword evidence="3" id="KW-1185">Reference proteome</keyword>
<accession>A0AAD6SR04</accession>
<reference evidence="2" key="1">
    <citation type="submission" date="2023-03" db="EMBL/GenBank/DDBJ databases">
        <title>Massive genome expansion in bonnet fungi (Mycena s.s.) driven by repeated elements and novel gene families across ecological guilds.</title>
        <authorList>
            <consortium name="Lawrence Berkeley National Laboratory"/>
            <person name="Harder C.B."/>
            <person name="Miyauchi S."/>
            <person name="Viragh M."/>
            <person name="Kuo A."/>
            <person name="Thoen E."/>
            <person name="Andreopoulos B."/>
            <person name="Lu D."/>
            <person name="Skrede I."/>
            <person name="Drula E."/>
            <person name="Henrissat B."/>
            <person name="Morin E."/>
            <person name="Kohler A."/>
            <person name="Barry K."/>
            <person name="LaButti K."/>
            <person name="Morin E."/>
            <person name="Salamov A."/>
            <person name="Lipzen A."/>
            <person name="Mereny Z."/>
            <person name="Hegedus B."/>
            <person name="Baldrian P."/>
            <person name="Stursova M."/>
            <person name="Weitz H."/>
            <person name="Taylor A."/>
            <person name="Grigoriev I.V."/>
            <person name="Nagy L.G."/>
            <person name="Martin F."/>
            <person name="Kauserud H."/>
        </authorList>
    </citation>
    <scope>NUCLEOTIDE SEQUENCE</scope>
    <source>
        <strain evidence="2">CBHHK200</strain>
    </source>
</reference>
<evidence type="ECO:0000313" key="2">
    <source>
        <dbReference type="EMBL" id="KAJ7030252.1"/>
    </source>
</evidence>
<protein>
    <submittedName>
        <fullName evidence="2">Uncharacterized protein</fullName>
    </submittedName>
</protein>